<evidence type="ECO:0000256" key="3">
    <source>
        <dbReference type="SAM" id="SignalP"/>
    </source>
</evidence>
<keyword evidence="1" id="KW-0175">Coiled coil</keyword>
<evidence type="ECO:0000313" key="5">
    <source>
        <dbReference type="Proteomes" id="UP000095300"/>
    </source>
</evidence>
<feature type="compositionally biased region" description="Polar residues" evidence="2">
    <location>
        <begin position="858"/>
        <end position="877"/>
    </location>
</feature>
<gene>
    <name evidence="4" type="primary">106085225</name>
</gene>
<evidence type="ECO:0000313" key="4">
    <source>
        <dbReference type="EnsemblMetazoa" id="SCAU015932-PA"/>
    </source>
</evidence>
<reference evidence="4" key="1">
    <citation type="submission" date="2020-05" db="UniProtKB">
        <authorList>
            <consortium name="EnsemblMetazoa"/>
        </authorList>
    </citation>
    <scope>IDENTIFICATION</scope>
    <source>
        <strain evidence="4">USDA</strain>
    </source>
</reference>
<keyword evidence="5" id="KW-1185">Reference proteome</keyword>
<proteinExistence type="predicted"/>
<dbReference type="VEuPathDB" id="VectorBase:SCAU015932"/>
<keyword evidence="3" id="KW-0732">Signal</keyword>
<dbReference type="EnsemblMetazoa" id="SCAU015932-RA">
    <property type="protein sequence ID" value="SCAU015932-PA"/>
    <property type="gene ID" value="SCAU015932"/>
</dbReference>
<evidence type="ECO:0000256" key="1">
    <source>
        <dbReference type="SAM" id="Coils"/>
    </source>
</evidence>
<feature type="coiled-coil region" evidence="1">
    <location>
        <begin position="705"/>
        <end position="775"/>
    </location>
</feature>
<organism evidence="4 5">
    <name type="scientific">Stomoxys calcitrans</name>
    <name type="common">Stable fly</name>
    <name type="synonym">Conops calcitrans</name>
    <dbReference type="NCBI Taxonomy" id="35570"/>
    <lineage>
        <taxon>Eukaryota</taxon>
        <taxon>Metazoa</taxon>
        <taxon>Ecdysozoa</taxon>
        <taxon>Arthropoda</taxon>
        <taxon>Hexapoda</taxon>
        <taxon>Insecta</taxon>
        <taxon>Pterygota</taxon>
        <taxon>Neoptera</taxon>
        <taxon>Endopterygota</taxon>
        <taxon>Diptera</taxon>
        <taxon>Brachycera</taxon>
        <taxon>Muscomorpha</taxon>
        <taxon>Muscoidea</taxon>
        <taxon>Muscidae</taxon>
        <taxon>Stomoxys</taxon>
    </lineage>
</organism>
<evidence type="ECO:0000256" key="2">
    <source>
        <dbReference type="SAM" id="MobiDB-lite"/>
    </source>
</evidence>
<protein>
    <recommendedName>
        <fullName evidence="6">Trichohyalin</fullName>
    </recommendedName>
</protein>
<name>A0A1I8QCP1_STOCA</name>
<feature type="coiled-coil region" evidence="1">
    <location>
        <begin position="582"/>
        <end position="609"/>
    </location>
</feature>
<accession>A0A1I8QCP1</accession>
<evidence type="ECO:0008006" key="6">
    <source>
        <dbReference type="Google" id="ProtNLM"/>
    </source>
</evidence>
<feature type="chain" id="PRO_5009328081" description="Trichohyalin" evidence="3">
    <location>
        <begin position="17"/>
        <end position="965"/>
    </location>
</feature>
<dbReference type="Proteomes" id="UP000095300">
    <property type="component" value="Unassembled WGS sequence"/>
</dbReference>
<dbReference type="OrthoDB" id="8052761at2759"/>
<sequence length="965" mass="110085">MKIFLLSLLAIGSVHSLSIGYPYRTGLLAYNPSRGEFPVQSSLVQGYLRYLDSHGVERLVGYRYPEPVYGIRQVSYVRVAPAISTPVIRTYAAEESGEFAKAREAHFRAWSLQQYQALKSEIDAFRAMGKETPADLMEKYRPLEKIALTSNFNSIAELPEVKRVRDEHLGLWSAARIQDLQLEAGHKPIGEIKTYVEHAAPLVPVEETAEQKLARQEHLRFYQEQLNRVQQLQMQADGILVEGPVSTQSPILEEPINRLASTGDGLTEVERATQEHLRLWNEAKLRAEQASLRDEEEAKHNEMTFTMATEKSVPESAAQLRKAHEEHLRLVNEAMGQKQVSQLKINVPSEQTHDQSEVVVDTPELVKAREEHLRLVNEAKLKAESLEHKQDVSVTLVKDASHEHQDGLTEVERATKEHLRLWNEAKLRAEQASLRDEEEAKRNDLKSTAVTDQTVLESAAELRKAHEEHLRFVNEATAKIREAQAQSEQKQVSQLKVNIPAEQPHHQSEAVVDTPEVVKAREEHLRLVNEAKLRAEGLEHKHDVSGPLVKVAPLEPQQGLIIASHPAQPVVVADTLEVLKARREHLRLVQEAETKLQSLEQQIRKESQMPFQLQSQMSDSAASIHNLRYKDEEKTKALSMDTQVGIITSLQQQPNVLPEDTPEVMQAREQHLRIFNAVKAYIEKEENSKSQQEQPVNNPIIEEQLLLEEERLREAERLRAEQKQLEMDRITEAERLAEEQRQMELELMRLKQEEEQRLEMELLEEKLRLKTEQEQLPQLVITAEGQEQKTDRRIHGPEIMLAQGIFQPLQGSISSLPQIEKLQQVVITEEEKTKQQHKGNPFLNKINIGQEIKPQLISQPLQSSTRSPISSYPTQQTEKSDESIVPAVRYIQSSQHSIGSKHQNVKDDSGKIPPFDHASFQPADTAAALIHLEKVRQEHFRAHERALEQLRLARVQSTSLKDCNH</sequence>
<feature type="signal peptide" evidence="3">
    <location>
        <begin position="1"/>
        <end position="16"/>
    </location>
</feature>
<dbReference type="AlphaFoldDB" id="A0A1I8QCP1"/>
<feature type="region of interest" description="Disordered" evidence="2">
    <location>
        <begin position="858"/>
        <end position="882"/>
    </location>
</feature>
<dbReference type="KEGG" id="scac:106085225"/>